<name>A0A2H3NQN2_9BACT</name>
<organism evidence="2 3">
    <name type="scientific">Longimonas halophila</name>
    <dbReference type="NCBI Taxonomy" id="1469170"/>
    <lineage>
        <taxon>Bacteria</taxon>
        <taxon>Pseudomonadati</taxon>
        <taxon>Rhodothermota</taxon>
        <taxon>Rhodothermia</taxon>
        <taxon>Rhodothermales</taxon>
        <taxon>Salisaetaceae</taxon>
        <taxon>Longimonas</taxon>
    </lineage>
</organism>
<keyword evidence="3" id="KW-1185">Reference proteome</keyword>
<dbReference type="OrthoDB" id="1495742at2"/>
<dbReference type="RefSeq" id="WP_098061707.1">
    <property type="nucleotide sequence ID" value="NZ_PDEP01000004.1"/>
</dbReference>
<protein>
    <submittedName>
        <fullName evidence="2">Uncharacterized protein</fullName>
    </submittedName>
</protein>
<dbReference type="EMBL" id="PDEP01000004">
    <property type="protein sequence ID" value="PEN07983.1"/>
    <property type="molecule type" value="Genomic_DNA"/>
</dbReference>
<dbReference type="Proteomes" id="UP000221024">
    <property type="component" value="Unassembled WGS sequence"/>
</dbReference>
<evidence type="ECO:0000256" key="1">
    <source>
        <dbReference type="SAM" id="MobiDB-lite"/>
    </source>
</evidence>
<feature type="region of interest" description="Disordered" evidence="1">
    <location>
        <begin position="1"/>
        <end position="26"/>
    </location>
</feature>
<reference evidence="2 3" key="1">
    <citation type="submission" date="2017-10" db="EMBL/GenBank/DDBJ databases">
        <title>Draft genome of Longimonas halophila.</title>
        <authorList>
            <person name="Goh K.M."/>
            <person name="Shamsir M.S."/>
            <person name="Lim S.W."/>
        </authorList>
    </citation>
    <scope>NUCLEOTIDE SEQUENCE [LARGE SCALE GENOMIC DNA]</scope>
    <source>
        <strain evidence="2 3">KCTC 42399</strain>
    </source>
</reference>
<comment type="caution">
    <text evidence="2">The sequence shown here is derived from an EMBL/GenBank/DDBJ whole genome shotgun (WGS) entry which is preliminary data.</text>
</comment>
<accession>A0A2H3NQN2</accession>
<dbReference type="AlphaFoldDB" id="A0A2H3NQN2"/>
<evidence type="ECO:0000313" key="2">
    <source>
        <dbReference type="EMBL" id="PEN07983.1"/>
    </source>
</evidence>
<proteinExistence type="predicted"/>
<sequence>MVRGRHRLVRSRHPRRRRPRWGRNRATHHETGCHFGFDGTTEPLFDEDARSITTSVNVTAALGVVCGVDVWGQVLAHRLVFRNAVGTRRSTGLSDLLLEVEQSLHPQPLW</sequence>
<gene>
    <name evidence="2" type="ORF">CRI93_05940</name>
</gene>
<evidence type="ECO:0000313" key="3">
    <source>
        <dbReference type="Proteomes" id="UP000221024"/>
    </source>
</evidence>